<reference evidence="2" key="1">
    <citation type="journal article" date="2015" name="Proc. Natl. Acad. Sci. U.S.A.">
        <title>Genome sequencing of adzuki bean (Vigna angularis) provides insight into high starch and low fat accumulation and domestication.</title>
        <authorList>
            <person name="Yang K."/>
            <person name="Tian Z."/>
            <person name="Chen C."/>
            <person name="Luo L."/>
            <person name="Zhao B."/>
            <person name="Wang Z."/>
            <person name="Yu L."/>
            <person name="Li Y."/>
            <person name="Sun Y."/>
            <person name="Li W."/>
            <person name="Chen Y."/>
            <person name="Li Y."/>
            <person name="Zhang Y."/>
            <person name="Ai D."/>
            <person name="Zhao J."/>
            <person name="Shang C."/>
            <person name="Ma Y."/>
            <person name="Wu B."/>
            <person name="Wang M."/>
            <person name="Gao L."/>
            <person name="Sun D."/>
            <person name="Zhang P."/>
            <person name="Guo F."/>
            <person name="Wang W."/>
            <person name="Li Y."/>
            <person name="Wang J."/>
            <person name="Varshney R.K."/>
            <person name="Wang J."/>
            <person name="Ling H.Q."/>
            <person name="Wan P."/>
        </authorList>
    </citation>
    <scope>NUCLEOTIDE SEQUENCE</scope>
    <source>
        <strain evidence="2">cv. Jingnong 6</strain>
    </source>
</reference>
<evidence type="ECO:0000313" key="2">
    <source>
        <dbReference type="Proteomes" id="UP000053144"/>
    </source>
</evidence>
<accession>A0A0L9TQ57</accession>
<sequence>MGAGAGSAPGLELAGAPPTKGRWSALFPVFARWSAVSSAPAADLADWTAKVVIHVEEGTVKLKDQDEEVTFNVFGVEQQNHEKETSLEATDELLSITSLTEQAAKLVKKSLSCLSPRVKGEEEEKEEELVHQNSTPYKRALERPFSCFRALERGLKRACC</sequence>
<evidence type="ECO:0000313" key="1">
    <source>
        <dbReference type="EMBL" id="KOM32611.1"/>
    </source>
</evidence>
<protein>
    <submittedName>
        <fullName evidence="1">Uncharacterized protein</fullName>
    </submittedName>
</protein>
<organism evidence="1 2">
    <name type="scientific">Phaseolus angularis</name>
    <name type="common">Azuki bean</name>
    <name type="synonym">Vigna angularis</name>
    <dbReference type="NCBI Taxonomy" id="3914"/>
    <lineage>
        <taxon>Eukaryota</taxon>
        <taxon>Viridiplantae</taxon>
        <taxon>Streptophyta</taxon>
        <taxon>Embryophyta</taxon>
        <taxon>Tracheophyta</taxon>
        <taxon>Spermatophyta</taxon>
        <taxon>Magnoliopsida</taxon>
        <taxon>eudicotyledons</taxon>
        <taxon>Gunneridae</taxon>
        <taxon>Pentapetalae</taxon>
        <taxon>rosids</taxon>
        <taxon>fabids</taxon>
        <taxon>Fabales</taxon>
        <taxon>Fabaceae</taxon>
        <taxon>Papilionoideae</taxon>
        <taxon>50 kb inversion clade</taxon>
        <taxon>NPAAA clade</taxon>
        <taxon>indigoferoid/millettioid clade</taxon>
        <taxon>Phaseoleae</taxon>
        <taxon>Vigna</taxon>
    </lineage>
</organism>
<dbReference type="EMBL" id="CM003371">
    <property type="protein sequence ID" value="KOM32611.1"/>
    <property type="molecule type" value="Genomic_DNA"/>
</dbReference>
<gene>
    <name evidence="1" type="ORF">LR48_Vigan01g216700</name>
</gene>
<proteinExistence type="predicted"/>
<dbReference type="Gramene" id="KOM32611">
    <property type="protein sequence ID" value="KOM32611"/>
    <property type="gene ID" value="LR48_Vigan01g216700"/>
</dbReference>
<dbReference type="Proteomes" id="UP000053144">
    <property type="component" value="Chromosome 1"/>
</dbReference>
<name>A0A0L9TQ57_PHAAN</name>
<dbReference type="AlphaFoldDB" id="A0A0L9TQ57"/>